<dbReference type="InterPro" id="IPR029063">
    <property type="entry name" value="SAM-dependent_MTases_sf"/>
</dbReference>
<dbReference type="AlphaFoldDB" id="A0A7C2Z045"/>
<dbReference type="PANTHER" id="PTHR42912:SF80">
    <property type="entry name" value="METHYLTRANSFERASE DOMAIN-CONTAINING PROTEIN"/>
    <property type="match status" value="1"/>
</dbReference>
<comment type="caution">
    <text evidence="2">The sequence shown here is derived from an EMBL/GenBank/DDBJ whole genome shotgun (WGS) entry which is preliminary data.</text>
</comment>
<dbReference type="InterPro" id="IPR013216">
    <property type="entry name" value="Methyltransf_11"/>
</dbReference>
<sequence length="219" mass="24865">MEEGGSRITFRVFEERTEEYDSWFDKQEAIYRSELRLASTFPCEKPCLEIGVGTGRFAQPLGIEFGIDPSANALSISQGRGIEVVRGAAEHLPFRESSFNTAYLIVTICFVEDPFQTLRESFRVLRGGGRLITCVVPLDSEWGSFYEERKRRGESLFYRNATFYTRKQLKEMLEKAGFKVLRAASVLRYPPSSKPFLEAPKEGEEGSFVCYELSKSSGD</sequence>
<keyword evidence="2" id="KW-0808">Transferase</keyword>
<name>A0A7C2Z045_9CREN</name>
<dbReference type="EMBL" id="DSFE01000101">
    <property type="protein sequence ID" value="HEU98153.1"/>
    <property type="molecule type" value="Genomic_DNA"/>
</dbReference>
<protein>
    <submittedName>
        <fullName evidence="2">SAM-dependent methyltransferase</fullName>
    </submittedName>
</protein>
<accession>A0A7C2Z045</accession>
<dbReference type="InterPro" id="IPR050508">
    <property type="entry name" value="Methyltransf_Superfamily"/>
</dbReference>
<keyword evidence="2" id="KW-0489">Methyltransferase</keyword>
<evidence type="ECO:0000313" key="2">
    <source>
        <dbReference type="EMBL" id="HEU98153.1"/>
    </source>
</evidence>
<dbReference type="CDD" id="cd02440">
    <property type="entry name" value="AdoMet_MTases"/>
    <property type="match status" value="1"/>
</dbReference>
<evidence type="ECO:0000259" key="1">
    <source>
        <dbReference type="Pfam" id="PF08241"/>
    </source>
</evidence>
<feature type="domain" description="Methyltransferase type 11" evidence="1">
    <location>
        <begin position="48"/>
        <end position="132"/>
    </location>
</feature>
<dbReference type="Proteomes" id="UP000885664">
    <property type="component" value="Unassembled WGS sequence"/>
</dbReference>
<dbReference type="SUPFAM" id="SSF53335">
    <property type="entry name" value="S-adenosyl-L-methionine-dependent methyltransferases"/>
    <property type="match status" value="1"/>
</dbReference>
<dbReference type="GO" id="GO:0032259">
    <property type="term" value="P:methylation"/>
    <property type="evidence" value="ECO:0007669"/>
    <property type="project" value="UniProtKB-KW"/>
</dbReference>
<proteinExistence type="predicted"/>
<dbReference type="GO" id="GO:0008757">
    <property type="term" value="F:S-adenosylmethionine-dependent methyltransferase activity"/>
    <property type="evidence" value="ECO:0007669"/>
    <property type="project" value="InterPro"/>
</dbReference>
<reference evidence="2" key="1">
    <citation type="journal article" date="2020" name="mSystems">
        <title>Genome- and Community-Level Interaction Insights into Carbon Utilization and Element Cycling Functions of Hydrothermarchaeota in Hydrothermal Sediment.</title>
        <authorList>
            <person name="Zhou Z."/>
            <person name="Liu Y."/>
            <person name="Xu W."/>
            <person name="Pan J."/>
            <person name="Luo Z.H."/>
            <person name="Li M."/>
        </authorList>
    </citation>
    <scope>NUCLEOTIDE SEQUENCE [LARGE SCALE GENOMIC DNA]</scope>
    <source>
        <strain evidence="2">SpSt-1259</strain>
    </source>
</reference>
<gene>
    <name evidence="2" type="ORF">ENO36_04805</name>
</gene>
<dbReference type="Pfam" id="PF08241">
    <property type="entry name" value="Methyltransf_11"/>
    <property type="match status" value="1"/>
</dbReference>
<dbReference type="PANTHER" id="PTHR42912">
    <property type="entry name" value="METHYLTRANSFERASE"/>
    <property type="match status" value="1"/>
</dbReference>
<organism evidence="2">
    <name type="scientific">Fervidicoccus fontis</name>
    <dbReference type="NCBI Taxonomy" id="683846"/>
    <lineage>
        <taxon>Archaea</taxon>
        <taxon>Thermoproteota</taxon>
        <taxon>Thermoprotei</taxon>
        <taxon>Fervidicoccales</taxon>
        <taxon>Fervidicoccaceae</taxon>
        <taxon>Fervidicoccus</taxon>
    </lineage>
</organism>
<dbReference type="Gene3D" id="3.40.50.150">
    <property type="entry name" value="Vaccinia Virus protein VP39"/>
    <property type="match status" value="1"/>
</dbReference>